<name>A0A545T523_9GAMM</name>
<comment type="similarity">
    <text evidence="1">Belongs to the methyltransferase superfamily. RsmJ family.</text>
</comment>
<keyword evidence="1" id="KW-0949">S-adenosyl-L-methionine</keyword>
<proteinExistence type="inferred from homology"/>
<organism evidence="2 3">
    <name type="scientific">Aliikangiella marina</name>
    <dbReference type="NCBI Taxonomy" id="1712262"/>
    <lineage>
        <taxon>Bacteria</taxon>
        <taxon>Pseudomonadati</taxon>
        <taxon>Pseudomonadota</taxon>
        <taxon>Gammaproteobacteria</taxon>
        <taxon>Oceanospirillales</taxon>
        <taxon>Pleioneaceae</taxon>
        <taxon>Aliikangiella</taxon>
    </lineage>
</organism>
<comment type="catalytic activity">
    <reaction evidence="1">
        <text>guanosine(1516) in 16S rRNA + S-adenosyl-L-methionine = N(2)-methylguanosine(1516) in 16S rRNA + S-adenosyl-L-homocysteine + H(+)</text>
        <dbReference type="Rhea" id="RHEA:43220"/>
        <dbReference type="Rhea" id="RHEA-COMP:10412"/>
        <dbReference type="Rhea" id="RHEA-COMP:10413"/>
        <dbReference type="ChEBI" id="CHEBI:15378"/>
        <dbReference type="ChEBI" id="CHEBI:57856"/>
        <dbReference type="ChEBI" id="CHEBI:59789"/>
        <dbReference type="ChEBI" id="CHEBI:74269"/>
        <dbReference type="ChEBI" id="CHEBI:74481"/>
        <dbReference type="EC" id="2.1.1.242"/>
    </reaction>
</comment>
<dbReference type="OrthoDB" id="3191794at2"/>
<dbReference type="Pfam" id="PF04445">
    <property type="entry name" value="SAM_MT"/>
    <property type="match status" value="1"/>
</dbReference>
<reference evidence="2 3" key="1">
    <citation type="submission" date="2019-06" db="EMBL/GenBank/DDBJ databases">
        <title>Draft genome of Aliikangiella marina GYP-15.</title>
        <authorList>
            <person name="Wang G."/>
        </authorList>
    </citation>
    <scope>NUCLEOTIDE SEQUENCE [LARGE SCALE GENOMIC DNA]</scope>
    <source>
        <strain evidence="2 3">GYP-15</strain>
    </source>
</reference>
<keyword evidence="1" id="KW-0808">Transferase</keyword>
<dbReference type="Gene3D" id="3.40.50.150">
    <property type="entry name" value="Vaccinia Virus protein VP39"/>
    <property type="match status" value="1"/>
</dbReference>
<dbReference type="RefSeq" id="WP_142943615.1">
    <property type="nucleotide sequence ID" value="NZ_VIKR01000005.1"/>
</dbReference>
<evidence type="ECO:0000313" key="2">
    <source>
        <dbReference type="EMBL" id="TQV72285.1"/>
    </source>
</evidence>
<dbReference type="Proteomes" id="UP000317839">
    <property type="component" value="Unassembled WGS sequence"/>
</dbReference>
<dbReference type="GO" id="GO:0008990">
    <property type="term" value="F:rRNA (guanine-N2-)-methyltransferase activity"/>
    <property type="evidence" value="ECO:0007669"/>
    <property type="project" value="UniProtKB-UniRule"/>
</dbReference>
<feature type="binding site" evidence="1">
    <location>
        <begin position="112"/>
        <end position="113"/>
    </location>
    <ligand>
        <name>S-adenosyl-L-methionine</name>
        <dbReference type="ChEBI" id="CHEBI:59789"/>
    </ligand>
</feature>
<gene>
    <name evidence="1" type="primary">rsmJ</name>
    <name evidence="2" type="ORF">FLL45_18885</name>
</gene>
<dbReference type="SUPFAM" id="SSF53335">
    <property type="entry name" value="S-adenosyl-L-methionine-dependent methyltransferases"/>
    <property type="match status" value="1"/>
</dbReference>
<dbReference type="PANTHER" id="PTHR36112:SF1">
    <property type="entry name" value="RIBOSOMAL RNA SMALL SUBUNIT METHYLTRANSFERASE J"/>
    <property type="match status" value="1"/>
</dbReference>
<dbReference type="HAMAP" id="MF_01523">
    <property type="entry name" value="16SrRNA_methyltr_J"/>
    <property type="match status" value="1"/>
</dbReference>
<feature type="binding site" evidence="1">
    <location>
        <begin position="128"/>
        <end position="129"/>
    </location>
    <ligand>
        <name>S-adenosyl-L-methionine</name>
        <dbReference type="ChEBI" id="CHEBI:59789"/>
    </ligand>
</feature>
<dbReference type="EC" id="2.1.1.242" evidence="1"/>
<keyword evidence="1" id="KW-0963">Cytoplasm</keyword>
<comment type="caution">
    <text evidence="2">The sequence shown here is derived from an EMBL/GenBank/DDBJ whole genome shotgun (WGS) entry which is preliminary data.</text>
</comment>
<protein>
    <recommendedName>
        <fullName evidence="1">Ribosomal RNA small subunit methyltransferase J</fullName>
        <ecNumber evidence="1">2.1.1.242</ecNumber>
    </recommendedName>
    <alternativeName>
        <fullName evidence="1">16S rRNA m2G1516 methyltransferase</fullName>
    </alternativeName>
    <alternativeName>
        <fullName evidence="1">rRNA (guanine-N(2)-)-methyltransferase</fullName>
    </alternativeName>
</protein>
<accession>A0A545T523</accession>
<dbReference type="GO" id="GO:0005737">
    <property type="term" value="C:cytoplasm"/>
    <property type="evidence" value="ECO:0007669"/>
    <property type="project" value="UniProtKB-SubCell"/>
</dbReference>
<dbReference type="InterPro" id="IPR007536">
    <property type="entry name" value="16SrRNA_methylTrfase_J"/>
</dbReference>
<dbReference type="CDD" id="cd02440">
    <property type="entry name" value="AdoMet_MTases"/>
    <property type="match status" value="1"/>
</dbReference>
<dbReference type="AlphaFoldDB" id="A0A545T523"/>
<dbReference type="EMBL" id="VIKR01000005">
    <property type="protein sequence ID" value="TQV72285.1"/>
    <property type="molecule type" value="Genomic_DNA"/>
</dbReference>
<evidence type="ECO:0000256" key="1">
    <source>
        <dbReference type="HAMAP-Rule" id="MF_01523"/>
    </source>
</evidence>
<keyword evidence="1" id="KW-0489">Methyltransferase</keyword>
<sequence>MIKQFFIYKGESSSDLDRAKAAQLSESLNIDAIDNLELLTSEQAAFAFHDEKLLLHLYLDKSLTDLAFDFHDGEVGFRAARVSKSNEVVAKAIGCKPNYRPVVLDATAGMGRDSLIMAALGCNVIMNERNFAIYQLLKDALSHYKQSKDYRALPGSLDLNEADSIKAVLENESFEVIYLDPMFPERKKSALVKKEMRLFKQLAGEDNDADRLFNWAMSQPVKRVVVKRPKGAPILGSSKPSHEIKAKKFRYDVYLVG</sequence>
<comment type="caution">
    <text evidence="1">Lacks conserved residue(s) required for the propagation of feature annotation.</text>
</comment>
<evidence type="ECO:0000313" key="3">
    <source>
        <dbReference type="Proteomes" id="UP000317839"/>
    </source>
</evidence>
<comment type="subcellular location">
    <subcellularLocation>
        <location evidence="1">Cytoplasm</location>
    </subcellularLocation>
</comment>
<dbReference type="InterPro" id="IPR029063">
    <property type="entry name" value="SAM-dependent_MTases_sf"/>
</dbReference>
<comment type="function">
    <text evidence="1">Specifically methylates the guanosine in position 1516 of 16S rRNA.</text>
</comment>
<keyword evidence="3" id="KW-1185">Reference proteome</keyword>
<keyword evidence="1" id="KW-0698">rRNA processing</keyword>
<feature type="binding site" evidence="1">
    <location>
        <position position="180"/>
    </location>
    <ligand>
        <name>S-adenosyl-L-methionine</name>
        <dbReference type="ChEBI" id="CHEBI:59789"/>
    </ligand>
</feature>
<dbReference type="PANTHER" id="PTHR36112">
    <property type="entry name" value="RIBOSOMAL RNA SMALL SUBUNIT METHYLTRANSFERASE J"/>
    <property type="match status" value="1"/>
</dbReference>